<dbReference type="Pfam" id="PF12708">
    <property type="entry name" value="Pect-lyase_RHGA_epim"/>
    <property type="match status" value="1"/>
</dbReference>
<dbReference type="OrthoDB" id="1046782at2759"/>
<protein>
    <submittedName>
        <fullName evidence="2">Pectin lyase-like protein</fullName>
    </submittedName>
</protein>
<dbReference type="PANTHER" id="PTHR31339:SF9">
    <property type="entry name" value="PLASMIN AND FIBRONECTIN-BINDING PROTEIN A"/>
    <property type="match status" value="1"/>
</dbReference>
<dbReference type="SUPFAM" id="SSF51126">
    <property type="entry name" value="Pectin lyase-like"/>
    <property type="match status" value="2"/>
</dbReference>
<dbReference type="CDD" id="cd23668">
    <property type="entry name" value="GH55_beta13glucanase-like"/>
    <property type="match status" value="1"/>
</dbReference>
<evidence type="ECO:0000313" key="3">
    <source>
        <dbReference type="Proteomes" id="UP000799118"/>
    </source>
</evidence>
<reference evidence="2" key="1">
    <citation type="journal article" date="2019" name="Environ. Microbiol.">
        <title>Fungal ecological strategies reflected in gene transcription - a case study of two litter decomposers.</title>
        <authorList>
            <person name="Barbi F."/>
            <person name="Kohler A."/>
            <person name="Barry K."/>
            <person name="Baskaran P."/>
            <person name="Daum C."/>
            <person name="Fauchery L."/>
            <person name="Ihrmark K."/>
            <person name="Kuo A."/>
            <person name="LaButti K."/>
            <person name="Lipzen A."/>
            <person name="Morin E."/>
            <person name="Grigoriev I.V."/>
            <person name="Henrissat B."/>
            <person name="Lindahl B."/>
            <person name="Martin F."/>
        </authorList>
    </citation>
    <scope>NUCLEOTIDE SEQUENCE</scope>
    <source>
        <strain evidence="2">JB14</strain>
    </source>
</reference>
<keyword evidence="3" id="KW-1185">Reference proteome</keyword>
<sequence>MSLNSTILDSLGPGSAPAGTPYWRNGAIQSQYDYSVYRNVKDYGAIGDGITDDSAAINLAISDGGRCGGGGCESSTVYLVKKAITPYYMTQLLGDPRNPPTLLADESFRDMAVIDADPYIPGGGGAQWFTNQNNFFRTVKNFVIDVRRVPATVSQGTGIHWQVAQATNLQNIVFRMSEDPDTAHQGIWMENGRLGLSLFYLAAVKLINDIVEAIWEISFSMEVGFFSALRWKFNVYKIFTGKFAIAVFGVWAWGWTFQGITINNCSVGFDLLTGGTTAATQSMRSLSNVPVAVAAMNLPKPILNGTSKSGLMSIAAWGQGNISASLLDSNGRIVSKGCPQYEDYSLDQIVSAKDHGAKGDGKTDDTQALQTLFNEVQNLNSTQKQCGSHIYAFLWGKPGQQSLQQDPTFQTPINPQVAVRVGEKGSKGVVEISDILFSTKGPVPGAIMVEWNVGDPEDAPASAGLWDTHFRIGGAAGTEMELGECPAKSDNVKACTAIFMCLHITEFATAYLESTWVWVADHVLDQDGSSQLEIYAGRGVLSESQGPVWMIGTAKQNHHTTNLIRQFRTLSLSMQNTQILRFPTDLTSAWALSVENSTGIVVFGAGFYSFFKHYNQSCSIGDGVCQTQIVDIDSKSNIQMYSVSTVGVQHSISVDHTGIAEKQDNPAGFASNVMAWTST</sequence>
<name>A0A6A4IBP6_9AGAR</name>
<evidence type="ECO:0000259" key="1">
    <source>
        <dbReference type="Pfam" id="PF12708"/>
    </source>
</evidence>
<dbReference type="InterPro" id="IPR024535">
    <property type="entry name" value="RHGA/B-epi-like_pectate_lyase"/>
</dbReference>
<dbReference type="InterPro" id="IPR011050">
    <property type="entry name" value="Pectin_lyase_fold/virulence"/>
</dbReference>
<dbReference type="Gene3D" id="2.160.20.10">
    <property type="entry name" value="Single-stranded right-handed beta-helix, Pectin lyase-like"/>
    <property type="match status" value="2"/>
</dbReference>
<feature type="domain" description="Rhamnogalacturonase A/B/Epimerase-like pectate lyase" evidence="1">
    <location>
        <begin position="37"/>
        <end position="270"/>
    </location>
</feature>
<dbReference type="InterPro" id="IPR051801">
    <property type="entry name" value="GH28_Enzymes"/>
</dbReference>
<organism evidence="2 3">
    <name type="scientific">Gymnopus androsaceus JB14</name>
    <dbReference type="NCBI Taxonomy" id="1447944"/>
    <lineage>
        <taxon>Eukaryota</taxon>
        <taxon>Fungi</taxon>
        <taxon>Dikarya</taxon>
        <taxon>Basidiomycota</taxon>
        <taxon>Agaricomycotina</taxon>
        <taxon>Agaricomycetes</taxon>
        <taxon>Agaricomycetidae</taxon>
        <taxon>Agaricales</taxon>
        <taxon>Marasmiineae</taxon>
        <taxon>Omphalotaceae</taxon>
        <taxon>Gymnopus</taxon>
    </lineage>
</organism>
<keyword evidence="2" id="KW-0456">Lyase</keyword>
<proteinExistence type="predicted"/>
<dbReference type="PANTHER" id="PTHR31339">
    <property type="entry name" value="PECTIN LYASE-RELATED"/>
    <property type="match status" value="1"/>
</dbReference>
<accession>A0A6A4IBP6</accession>
<gene>
    <name evidence="2" type="ORF">BT96DRAFT_933905</name>
</gene>
<dbReference type="InterPro" id="IPR012334">
    <property type="entry name" value="Pectin_lyas_fold"/>
</dbReference>
<dbReference type="Proteomes" id="UP000799118">
    <property type="component" value="Unassembled WGS sequence"/>
</dbReference>
<dbReference type="GO" id="GO:0016829">
    <property type="term" value="F:lyase activity"/>
    <property type="evidence" value="ECO:0007669"/>
    <property type="project" value="UniProtKB-KW"/>
</dbReference>
<evidence type="ECO:0000313" key="2">
    <source>
        <dbReference type="EMBL" id="KAE9406708.1"/>
    </source>
</evidence>
<dbReference type="AlphaFoldDB" id="A0A6A4IBP6"/>
<dbReference type="EMBL" id="ML769400">
    <property type="protein sequence ID" value="KAE9406708.1"/>
    <property type="molecule type" value="Genomic_DNA"/>
</dbReference>